<reference evidence="3" key="1">
    <citation type="submission" date="2023-06" db="EMBL/GenBank/DDBJ databases">
        <authorList>
            <consortium name="Lawrence Berkeley National Laboratory"/>
            <person name="Ahrendt S."/>
            <person name="Sahu N."/>
            <person name="Indic B."/>
            <person name="Wong-Bajracharya J."/>
            <person name="Merenyi Z."/>
            <person name="Ke H.-M."/>
            <person name="Monk M."/>
            <person name="Kocsube S."/>
            <person name="Drula E."/>
            <person name="Lipzen A."/>
            <person name="Balint B."/>
            <person name="Henrissat B."/>
            <person name="Andreopoulos B."/>
            <person name="Martin F.M."/>
            <person name="Harder C.B."/>
            <person name="Rigling D."/>
            <person name="Ford K.L."/>
            <person name="Foster G.D."/>
            <person name="Pangilinan J."/>
            <person name="Papanicolaou A."/>
            <person name="Barry K."/>
            <person name="LaButti K."/>
            <person name="Viragh M."/>
            <person name="Koriabine M."/>
            <person name="Yan M."/>
            <person name="Riley R."/>
            <person name="Champramary S."/>
            <person name="Plett K.L."/>
            <person name="Tsai I.J."/>
            <person name="Slot J."/>
            <person name="Sipos G."/>
            <person name="Plett J."/>
            <person name="Nagy L.G."/>
            <person name="Grigoriev I.V."/>
        </authorList>
    </citation>
    <scope>NUCLEOTIDE SEQUENCE</scope>
    <source>
        <strain evidence="3">CCBAS 213</strain>
    </source>
</reference>
<evidence type="ECO:0000259" key="2">
    <source>
        <dbReference type="Pfam" id="PF20415"/>
    </source>
</evidence>
<evidence type="ECO:0000256" key="1">
    <source>
        <dbReference type="SAM" id="MobiDB-lite"/>
    </source>
</evidence>
<dbReference type="EMBL" id="JAUEPS010000053">
    <property type="protein sequence ID" value="KAK0444633.1"/>
    <property type="molecule type" value="Genomic_DNA"/>
</dbReference>
<accession>A0AA39MSI7</accession>
<dbReference type="Pfam" id="PF20415">
    <property type="entry name" value="DUF6699"/>
    <property type="match status" value="1"/>
</dbReference>
<keyword evidence="4" id="KW-1185">Reference proteome</keyword>
<dbReference type="InterPro" id="IPR046522">
    <property type="entry name" value="DUF6699"/>
</dbReference>
<feature type="domain" description="DUF6699" evidence="2">
    <location>
        <begin position="147"/>
        <end position="262"/>
    </location>
</feature>
<dbReference type="GeneID" id="85367831"/>
<gene>
    <name evidence="3" type="ORF">EV420DRAFT_995340</name>
</gene>
<protein>
    <recommendedName>
        <fullName evidence="2">DUF6699 domain-containing protein</fullName>
    </recommendedName>
</protein>
<comment type="caution">
    <text evidence="3">The sequence shown here is derived from an EMBL/GenBank/DDBJ whole genome shotgun (WGS) entry which is preliminary data.</text>
</comment>
<name>A0AA39MSI7_ARMTA</name>
<dbReference type="RefSeq" id="XP_060325203.1">
    <property type="nucleotide sequence ID" value="XM_060484283.1"/>
</dbReference>
<evidence type="ECO:0000313" key="3">
    <source>
        <dbReference type="EMBL" id="KAK0444633.1"/>
    </source>
</evidence>
<organism evidence="3 4">
    <name type="scientific">Armillaria tabescens</name>
    <name type="common">Ringless honey mushroom</name>
    <name type="synonym">Agaricus tabescens</name>
    <dbReference type="NCBI Taxonomy" id="1929756"/>
    <lineage>
        <taxon>Eukaryota</taxon>
        <taxon>Fungi</taxon>
        <taxon>Dikarya</taxon>
        <taxon>Basidiomycota</taxon>
        <taxon>Agaricomycotina</taxon>
        <taxon>Agaricomycetes</taxon>
        <taxon>Agaricomycetidae</taxon>
        <taxon>Agaricales</taxon>
        <taxon>Marasmiineae</taxon>
        <taxon>Physalacriaceae</taxon>
        <taxon>Desarmillaria</taxon>
    </lineage>
</organism>
<feature type="region of interest" description="Disordered" evidence="1">
    <location>
        <begin position="24"/>
        <end position="75"/>
    </location>
</feature>
<evidence type="ECO:0000313" key="4">
    <source>
        <dbReference type="Proteomes" id="UP001175211"/>
    </source>
</evidence>
<sequence>MGRKPLSQRERAYKVACERIALRIEGKEQQISANPESGTNDPEGSAEVDPRGSNTVGRGGGNARNNIGPNENDNKKVEFDNKLHIRWIEAAGCKPIFTNNAPPVTATPPSGILKRRPEHPVSSAPKILAEFEHGNPALVETFLTDDPRLQDCNDWKQSICTPKIDGAVILVDGLPNPIEIPISERRFLSARRVLKLVYSELMKNVESRIWWRSIERWRRKEIAKAWMNRVQTEHNLKVGILVPSPPLKLVDYLLENVVFDGFSFVMIDASGRTWLKMHTKTVQCS</sequence>
<proteinExistence type="predicted"/>
<dbReference type="Proteomes" id="UP001175211">
    <property type="component" value="Unassembled WGS sequence"/>
</dbReference>
<dbReference type="AlphaFoldDB" id="A0AA39MSI7"/>
<feature type="compositionally biased region" description="Polar residues" evidence="1">
    <location>
        <begin position="29"/>
        <end position="42"/>
    </location>
</feature>